<reference evidence="3 4" key="1">
    <citation type="submission" date="2024-07" db="EMBL/GenBank/DDBJ databases">
        <title>Uliginosibacterium paludis KCTC:42655.</title>
        <authorList>
            <person name="Kim M.K."/>
        </authorList>
    </citation>
    <scope>NUCLEOTIDE SEQUENCE [LARGE SCALE GENOMIC DNA]</scope>
    <source>
        <strain evidence="3 4">KCTC 42655</strain>
    </source>
</reference>
<feature type="coiled-coil region" evidence="1">
    <location>
        <begin position="723"/>
        <end position="750"/>
    </location>
</feature>
<proteinExistence type="predicted"/>
<protein>
    <submittedName>
        <fullName evidence="3">DUF2235 domain-containing protein</fullName>
    </submittedName>
</protein>
<dbReference type="InterPro" id="IPR018712">
    <property type="entry name" value="Tle1-like_cat"/>
</dbReference>
<evidence type="ECO:0000256" key="1">
    <source>
        <dbReference type="SAM" id="Coils"/>
    </source>
</evidence>
<organism evidence="3 4">
    <name type="scientific">Uliginosibacterium paludis</name>
    <dbReference type="NCBI Taxonomy" id="1615952"/>
    <lineage>
        <taxon>Bacteria</taxon>
        <taxon>Pseudomonadati</taxon>
        <taxon>Pseudomonadota</taxon>
        <taxon>Betaproteobacteria</taxon>
        <taxon>Rhodocyclales</taxon>
        <taxon>Zoogloeaceae</taxon>
        <taxon>Uliginosibacterium</taxon>
    </lineage>
</organism>
<evidence type="ECO:0000259" key="2">
    <source>
        <dbReference type="Pfam" id="PF09994"/>
    </source>
</evidence>
<evidence type="ECO:0000313" key="3">
    <source>
        <dbReference type="EMBL" id="MET1490622.1"/>
    </source>
</evidence>
<accession>A0ABV2CT23</accession>
<evidence type="ECO:0000313" key="4">
    <source>
        <dbReference type="Proteomes" id="UP001548590"/>
    </source>
</evidence>
<dbReference type="Pfam" id="PF09994">
    <property type="entry name" value="T6SS_Tle1-like_cat"/>
    <property type="match status" value="1"/>
</dbReference>
<dbReference type="RefSeq" id="WP_345927644.1">
    <property type="nucleotide sequence ID" value="NZ_JBDIVF010000004.1"/>
</dbReference>
<feature type="domain" description="T6SS Phospholipase effector Tle1-like catalytic" evidence="2">
    <location>
        <begin position="240"/>
        <end position="354"/>
    </location>
</feature>
<name>A0ABV2CT23_9RHOO</name>
<dbReference type="PANTHER" id="PTHR33840:SF1">
    <property type="entry name" value="TLE1 PHOSPHOLIPASE DOMAIN-CONTAINING PROTEIN"/>
    <property type="match status" value="1"/>
</dbReference>
<keyword evidence="1" id="KW-0175">Coiled coil</keyword>
<comment type="caution">
    <text evidence="3">The sequence shown here is derived from an EMBL/GenBank/DDBJ whole genome shotgun (WGS) entry which is preliminary data.</text>
</comment>
<gene>
    <name evidence="3" type="ORF">ABVT11_12365</name>
</gene>
<dbReference type="PANTHER" id="PTHR33840">
    <property type="match status" value="1"/>
</dbReference>
<dbReference type="EMBL" id="JBEWLZ010000006">
    <property type="protein sequence ID" value="MET1490622.1"/>
    <property type="molecule type" value="Genomic_DNA"/>
</dbReference>
<sequence length="760" mass="85006">MCKKDQLLSCQRDAYLGVFFDGTNNNKYRDLPTHSASNVARLFEAFIGSPAEAAPTYGGSPNLPLKSDEVKPADFPFYRKIYVPGVGTACPEVSDPGENENKVLPNPVAGDKTRGLAFAALGEARIQWALLELLNQVHYMFTRAPFAYVKEPNRLAIVQLRGQLYELASFGLIKTMGFPAFLAEANRELAKVLAPWLANKPHTRALRLSVFGFSRGAAEARAFTNMLLRSCGERIGGIPLQIDMLGLFDTVASVGVAHVSSITAGHMAWADGENMVIPACVRRCVHLVSAHEVRMCFPLDSVGQNGHIPENCKEIVYPGVHSDVGGGYGLWDQGRVASDADKISQITLAQMYREARMAGVPLATPEAMPAPTFQLFSISDRVRACFNAYVEKTRIGRVDPASNTGALRTLCPSETQPPEPLEAIMHRHYGHYLAWRKFRLNDVHRLPGLQESIRLGEPAARQDFYDIWQANEQLKLELSPEHLGWLKRQALHAANGDDPGFAETRRIWQTAHLQGGSDQALIDLFDLYVHDSRAWFKLGGESDDEWFGGGKDAKGNVRESKRASYRANLERQQRELQQQLADPTSNPHGRGAQEARLRDIDRELALYEKLGDTLQARGESTQEGIAIGAGYLRWRTVYSVADSRRNAWQLRQYDICVLNIEVRRAELKRTETDLIRLKTERDRLIKTYLDNVQAQRRQLIQTGYTQYLEGLDKSVGIVINSIAPSYSSRSKELEQRINQLRVELAASCETPRNYQQISSP</sequence>
<dbReference type="Proteomes" id="UP001548590">
    <property type="component" value="Unassembled WGS sequence"/>
</dbReference>
<keyword evidence="4" id="KW-1185">Reference proteome</keyword>